<evidence type="ECO:0000256" key="6">
    <source>
        <dbReference type="ARBA" id="ARBA00023136"/>
    </source>
</evidence>
<evidence type="ECO:0000256" key="7">
    <source>
        <dbReference type="ARBA" id="ARBA00023157"/>
    </source>
</evidence>
<dbReference type="Gene3D" id="2.60.40.10">
    <property type="entry name" value="Immunoglobulins"/>
    <property type="match status" value="1"/>
</dbReference>
<dbReference type="Proteomes" id="UP000006695">
    <property type="component" value="Chromosome"/>
</dbReference>
<evidence type="ECO:0000256" key="4">
    <source>
        <dbReference type="ARBA" id="ARBA00022729"/>
    </source>
</evidence>
<keyword evidence="5" id="KW-1133">Transmembrane helix</keyword>
<evidence type="ECO:0000256" key="2">
    <source>
        <dbReference type="ARBA" id="ARBA00012513"/>
    </source>
</evidence>
<dbReference type="KEGG" id="gur:Gura_1112"/>
<evidence type="ECO:0000256" key="8">
    <source>
        <dbReference type="ARBA" id="ARBA00023170"/>
    </source>
</evidence>
<dbReference type="Gene3D" id="2.130.10.30">
    <property type="entry name" value="Regulator of chromosome condensation 1/beta-lactamase-inhibitor protein II"/>
    <property type="match status" value="1"/>
</dbReference>
<dbReference type="RefSeq" id="WP_011938040.1">
    <property type="nucleotide sequence ID" value="NC_009483.1"/>
</dbReference>
<dbReference type="STRING" id="351605.Gura_1112"/>
<dbReference type="SUPFAM" id="SSF49899">
    <property type="entry name" value="Concanavalin A-like lectins/glucanases"/>
    <property type="match status" value="1"/>
</dbReference>
<evidence type="ECO:0000256" key="1">
    <source>
        <dbReference type="ARBA" id="ARBA00004479"/>
    </source>
</evidence>
<evidence type="ECO:0000313" key="15">
    <source>
        <dbReference type="Proteomes" id="UP000006695"/>
    </source>
</evidence>
<dbReference type="InterPro" id="IPR006558">
    <property type="entry name" value="LamG-like"/>
</dbReference>
<keyword evidence="4 12" id="KW-0732">Signal</keyword>
<dbReference type="Gene3D" id="2.60.120.200">
    <property type="match status" value="1"/>
</dbReference>
<keyword evidence="9" id="KW-0325">Glycoprotein</keyword>
<evidence type="ECO:0000256" key="12">
    <source>
        <dbReference type="SAM" id="SignalP"/>
    </source>
</evidence>
<evidence type="ECO:0000256" key="5">
    <source>
        <dbReference type="ARBA" id="ARBA00022989"/>
    </source>
</evidence>
<feature type="signal peptide" evidence="12">
    <location>
        <begin position="1"/>
        <end position="27"/>
    </location>
</feature>
<dbReference type="PANTHER" id="PTHR47460:SF1">
    <property type="entry name" value="SERINE_THREONINE-PROTEIN KINASE-LIKE PROTEIN ACR4"/>
    <property type="match status" value="1"/>
</dbReference>
<dbReference type="InterPro" id="IPR013320">
    <property type="entry name" value="ConA-like_dom_sf"/>
</dbReference>
<dbReference type="GO" id="GO:0016020">
    <property type="term" value="C:membrane"/>
    <property type="evidence" value="ECO:0007669"/>
    <property type="project" value="UniProtKB-SubCell"/>
</dbReference>
<dbReference type="InterPro" id="IPR013783">
    <property type="entry name" value="Ig-like_fold"/>
</dbReference>
<evidence type="ECO:0000256" key="9">
    <source>
        <dbReference type="ARBA" id="ARBA00023180"/>
    </source>
</evidence>
<comment type="catalytic activity">
    <reaction evidence="10">
        <text>L-threonyl-[protein] + ATP = O-phospho-L-threonyl-[protein] + ADP + H(+)</text>
        <dbReference type="Rhea" id="RHEA:46608"/>
        <dbReference type="Rhea" id="RHEA-COMP:11060"/>
        <dbReference type="Rhea" id="RHEA-COMP:11605"/>
        <dbReference type="ChEBI" id="CHEBI:15378"/>
        <dbReference type="ChEBI" id="CHEBI:30013"/>
        <dbReference type="ChEBI" id="CHEBI:30616"/>
        <dbReference type="ChEBI" id="CHEBI:61977"/>
        <dbReference type="ChEBI" id="CHEBI:456216"/>
        <dbReference type="EC" id="2.7.11.1"/>
    </reaction>
</comment>
<evidence type="ECO:0000256" key="3">
    <source>
        <dbReference type="ARBA" id="ARBA00022692"/>
    </source>
</evidence>
<evidence type="ECO:0000259" key="13">
    <source>
        <dbReference type="SMART" id="SM00560"/>
    </source>
</evidence>
<comment type="catalytic activity">
    <reaction evidence="11">
        <text>L-seryl-[protein] + ATP = O-phospho-L-seryl-[protein] + ADP + H(+)</text>
        <dbReference type="Rhea" id="RHEA:17989"/>
        <dbReference type="Rhea" id="RHEA-COMP:9863"/>
        <dbReference type="Rhea" id="RHEA-COMP:11604"/>
        <dbReference type="ChEBI" id="CHEBI:15378"/>
        <dbReference type="ChEBI" id="CHEBI:29999"/>
        <dbReference type="ChEBI" id="CHEBI:30616"/>
        <dbReference type="ChEBI" id="CHEBI:83421"/>
        <dbReference type="ChEBI" id="CHEBI:456216"/>
        <dbReference type="EC" id="2.7.11.1"/>
    </reaction>
</comment>
<dbReference type="SUPFAM" id="SSF50985">
    <property type="entry name" value="RCC1/BLIP-II"/>
    <property type="match status" value="1"/>
</dbReference>
<keyword evidence="8" id="KW-0675">Receptor</keyword>
<feature type="chain" id="PRO_5002683349" description="non-specific serine/threonine protein kinase" evidence="12">
    <location>
        <begin position="28"/>
        <end position="471"/>
    </location>
</feature>
<protein>
    <recommendedName>
        <fullName evidence="2">non-specific serine/threonine protein kinase</fullName>
        <ecNumber evidence="2">2.7.11.1</ecNumber>
    </recommendedName>
</protein>
<dbReference type="AlphaFoldDB" id="A5GAT0"/>
<sequence length="471" mass="48797">MIRFRLLSLTGALLLALVLPPAGQVFAAAPTNGLVAWYPFNANANDASGTGNNGNDHAGTISGPSRSALDQFGRTNHAYFFDGSYNAFDFITVPDSPSLSFTNGFSASLWVNFTAVNDLYFGYDFQSIFTKDNFNSLGLMLRNSDHLLLFYHAGLSQPYSQYSWSDVQPGVWYNVTITYDGSSHTTRFFINGTEKSATAVTGTLTANSLPLIIGADNVNGLPYPFTGKLDSIRFYNRALSAAEVLAIYNDDKQLPTSVEGGELHSCGVKPDGSVACWGDNSKGQAPAVVAGPFTLVSAGESHTCGVKTDGTVACWGLNSSGQAPVAAIGPLSKGIVGTNFSQGLTVNGGKTPYTFTIVSGTLPPGLGLSASGTLSGASTTVGTYSFTVRVLDATGLIGNSQNLQMTVKYGSAAGVASNLNPAVYGPAITFTATVTATPPGAAGTVTFKEGATPICSGVTISGVSRSPLPPP</sequence>
<dbReference type="HOGENOM" id="CLU_579726_0_0_7"/>
<dbReference type="Pfam" id="PF13540">
    <property type="entry name" value="RCC1_2"/>
    <property type="match status" value="2"/>
</dbReference>
<keyword evidence="15" id="KW-1185">Reference proteome</keyword>
<accession>A5GAT0</accession>
<comment type="subcellular location">
    <subcellularLocation>
        <location evidence="1">Membrane</location>
        <topology evidence="1">Single-pass type I membrane protein</topology>
    </subcellularLocation>
</comment>
<evidence type="ECO:0000313" key="14">
    <source>
        <dbReference type="EMBL" id="ABQ25318.1"/>
    </source>
</evidence>
<keyword evidence="7" id="KW-1015">Disulfide bond</keyword>
<dbReference type="GO" id="GO:0004674">
    <property type="term" value="F:protein serine/threonine kinase activity"/>
    <property type="evidence" value="ECO:0007669"/>
    <property type="project" value="UniProtKB-KW"/>
</dbReference>
<dbReference type="SMART" id="SM00560">
    <property type="entry name" value="LamGL"/>
    <property type="match status" value="1"/>
</dbReference>
<gene>
    <name evidence="14" type="ordered locus">Gura_1112</name>
</gene>
<dbReference type="Pfam" id="PF13385">
    <property type="entry name" value="Laminin_G_3"/>
    <property type="match status" value="1"/>
</dbReference>
<keyword evidence="6" id="KW-0472">Membrane</keyword>
<dbReference type="EC" id="2.7.11.1" evidence="2"/>
<dbReference type="OrthoDB" id="5430002at2"/>
<name>A5GAT0_GEOUR</name>
<evidence type="ECO:0000256" key="11">
    <source>
        <dbReference type="ARBA" id="ARBA00048679"/>
    </source>
</evidence>
<dbReference type="PANTHER" id="PTHR47460">
    <property type="entry name" value="SERINE/THREONINE-PROTEIN KINASE-LIKE PROTEIN ACR4"/>
    <property type="match status" value="1"/>
</dbReference>
<reference evidence="14 15" key="1">
    <citation type="submission" date="2007-05" db="EMBL/GenBank/DDBJ databases">
        <title>Complete sequence of Geobacter uraniireducens Rf4.</title>
        <authorList>
            <consortium name="US DOE Joint Genome Institute"/>
            <person name="Copeland A."/>
            <person name="Lucas S."/>
            <person name="Lapidus A."/>
            <person name="Barry K."/>
            <person name="Detter J.C."/>
            <person name="Glavina del Rio T."/>
            <person name="Hammon N."/>
            <person name="Israni S."/>
            <person name="Dalin E."/>
            <person name="Tice H."/>
            <person name="Pitluck S."/>
            <person name="Chertkov O."/>
            <person name="Brettin T."/>
            <person name="Bruce D."/>
            <person name="Han C."/>
            <person name="Schmutz J."/>
            <person name="Larimer F."/>
            <person name="Land M."/>
            <person name="Hauser L."/>
            <person name="Kyrpides N."/>
            <person name="Mikhailova N."/>
            <person name="Shelobolina E."/>
            <person name="Aklujkar M."/>
            <person name="Lovley D."/>
            <person name="Richardson P."/>
        </authorList>
    </citation>
    <scope>NUCLEOTIDE SEQUENCE [LARGE SCALE GENOMIC DNA]</scope>
    <source>
        <strain evidence="14 15">Rf4</strain>
    </source>
</reference>
<dbReference type="Pfam" id="PF05345">
    <property type="entry name" value="He_PIG"/>
    <property type="match status" value="1"/>
</dbReference>
<proteinExistence type="predicted"/>
<dbReference type="EMBL" id="CP000698">
    <property type="protein sequence ID" value="ABQ25318.1"/>
    <property type="molecule type" value="Genomic_DNA"/>
</dbReference>
<feature type="domain" description="LamG-like jellyroll fold" evidence="13">
    <location>
        <begin position="103"/>
        <end position="242"/>
    </location>
</feature>
<dbReference type="InterPro" id="IPR009091">
    <property type="entry name" value="RCC1/BLIP-II"/>
</dbReference>
<evidence type="ECO:0000256" key="10">
    <source>
        <dbReference type="ARBA" id="ARBA00047899"/>
    </source>
</evidence>
<organism evidence="14 15">
    <name type="scientific">Geotalea uraniireducens (strain Rf4)</name>
    <name type="common">Geobacter uraniireducens</name>
    <dbReference type="NCBI Taxonomy" id="351605"/>
    <lineage>
        <taxon>Bacteria</taxon>
        <taxon>Pseudomonadati</taxon>
        <taxon>Thermodesulfobacteriota</taxon>
        <taxon>Desulfuromonadia</taxon>
        <taxon>Geobacterales</taxon>
        <taxon>Geobacteraceae</taxon>
        <taxon>Geotalea</taxon>
    </lineage>
</organism>
<keyword evidence="3" id="KW-0812">Transmembrane</keyword>